<dbReference type="Proteomes" id="UP001164929">
    <property type="component" value="Chromosome 1"/>
</dbReference>
<evidence type="ECO:0000313" key="1">
    <source>
        <dbReference type="EMBL" id="KAJ7012463.1"/>
    </source>
</evidence>
<keyword evidence="2" id="KW-1185">Reference proteome</keyword>
<gene>
    <name evidence="1" type="ORF">NC653_002499</name>
</gene>
<organism evidence="1 2">
    <name type="scientific">Populus alba x Populus x berolinensis</name>
    <dbReference type="NCBI Taxonomy" id="444605"/>
    <lineage>
        <taxon>Eukaryota</taxon>
        <taxon>Viridiplantae</taxon>
        <taxon>Streptophyta</taxon>
        <taxon>Embryophyta</taxon>
        <taxon>Tracheophyta</taxon>
        <taxon>Spermatophyta</taxon>
        <taxon>Magnoliopsida</taxon>
        <taxon>eudicotyledons</taxon>
        <taxon>Gunneridae</taxon>
        <taxon>Pentapetalae</taxon>
        <taxon>rosids</taxon>
        <taxon>fabids</taxon>
        <taxon>Malpighiales</taxon>
        <taxon>Salicaceae</taxon>
        <taxon>Saliceae</taxon>
        <taxon>Populus</taxon>
    </lineage>
</organism>
<comment type="caution">
    <text evidence="1">The sequence shown here is derived from an EMBL/GenBank/DDBJ whole genome shotgun (WGS) entry which is preliminary data.</text>
</comment>
<dbReference type="AlphaFoldDB" id="A0AAD6RNW3"/>
<dbReference type="EMBL" id="JAQIZT010000001">
    <property type="protein sequence ID" value="KAJ7012463.1"/>
    <property type="molecule type" value="Genomic_DNA"/>
</dbReference>
<sequence>MFLCPFMSFDKAREMGFFISQVIPHGFFKFKGVEIFVEKLMIGWIRRCTFFLAMTLCTNFSGRGHMLKLLSS</sequence>
<protein>
    <submittedName>
        <fullName evidence="1">Uncharacterized protein</fullName>
    </submittedName>
</protein>
<accession>A0AAD6RNW3</accession>
<proteinExistence type="predicted"/>
<reference evidence="1 2" key="1">
    <citation type="journal article" date="2023" name="Mol. Ecol. Resour.">
        <title>Chromosome-level genome assembly of a triploid poplar Populus alba 'Berolinensis'.</title>
        <authorList>
            <person name="Chen S."/>
            <person name="Yu Y."/>
            <person name="Wang X."/>
            <person name="Wang S."/>
            <person name="Zhang T."/>
            <person name="Zhou Y."/>
            <person name="He R."/>
            <person name="Meng N."/>
            <person name="Wang Y."/>
            <person name="Liu W."/>
            <person name="Liu Z."/>
            <person name="Liu J."/>
            <person name="Guo Q."/>
            <person name="Huang H."/>
            <person name="Sederoff R.R."/>
            <person name="Wang G."/>
            <person name="Qu G."/>
            <person name="Chen S."/>
        </authorList>
    </citation>
    <scope>NUCLEOTIDE SEQUENCE [LARGE SCALE GENOMIC DNA]</scope>
    <source>
        <strain evidence="1">SC-2020</strain>
    </source>
</reference>
<evidence type="ECO:0000313" key="2">
    <source>
        <dbReference type="Proteomes" id="UP001164929"/>
    </source>
</evidence>
<name>A0AAD6RNW3_9ROSI</name>